<protein>
    <submittedName>
        <fullName evidence="1">Uncharacterized protein</fullName>
    </submittedName>
</protein>
<dbReference type="InterPro" id="IPR004209">
    <property type="entry name" value="FTR_bsu"/>
</dbReference>
<evidence type="ECO:0000313" key="1">
    <source>
        <dbReference type="EMBL" id="RKX70124.1"/>
    </source>
</evidence>
<dbReference type="Pfam" id="PF02943">
    <property type="entry name" value="FeThRed_B"/>
    <property type="match status" value="1"/>
</dbReference>
<dbReference type="EMBL" id="QNBE01000050">
    <property type="protein sequence ID" value="RKX70124.1"/>
    <property type="molecule type" value="Genomic_DNA"/>
</dbReference>
<sequence>MNKINHAQGQIHRLEAAMKSDLQVGRSGMDDYLKNRSRLENIARKKEYVFNANSDWVDQVIRLMTNNYLKYGKYYCPCKQSHPLDPENDPICPCPEMDEEVKRDGHCHCRLFFSPSALKERMNILETITCPG</sequence>
<dbReference type="SUPFAM" id="SSF57662">
    <property type="entry name" value="Ferredoxin thioredoxin reductase (FTR), catalytic beta chain"/>
    <property type="match status" value="1"/>
</dbReference>
<proteinExistence type="predicted"/>
<dbReference type="Gene3D" id="3.90.460.10">
    <property type="entry name" value="Ferredoxin thioredoxin reductase catalytic beta subunit"/>
    <property type="match status" value="1"/>
</dbReference>
<organism evidence="1 2">
    <name type="scientific">candidate division WOR-3 bacterium</name>
    <dbReference type="NCBI Taxonomy" id="2052148"/>
    <lineage>
        <taxon>Bacteria</taxon>
        <taxon>Bacteria division WOR-3</taxon>
    </lineage>
</organism>
<accession>A0A660SH60</accession>
<name>A0A660SH60_UNCW3</name>
<comment type="caution">
    <text evidence="1">The sequence shown here is derived from an EMBL/GenBank/DDBJ whole genome shotgun (WGS) entry which is preliminary data.</text>
</comment>
<dbReference type="Proteomes" id="UP000268469">
    <property type="component" value="Unassembled WGS sequence"/>
</dbReference>
<dbReference type="GO" id="GO:0016730">
    <property type="term" value="F:oxidoreductase activity, acting on iron-sulfur proteins as donors"/>
    <property type="evidence" value="ECO:0007669"/>
    <property type="project" value="InterPro"/>
</dbReference>
<gene>
    <name evidence="1" type="ORF">DRP53_05985</name>
</gene>
<dbReference type="InterPro" id="IPR036644">
    <property type="entry name" value="FTR_bsu_sf"/>
</dbReference>
<evidence type="ECO:0000313" key="2">
    <source>
        <dbReference type="Proteomes" id="UP000268469"/>
    </source>
</evidence>
<reference evidence="1 2" key="1">
    <citation type="submission" date="2018-06" db="EMBL/GenBank/DDBJ databases">
        <title>Extensive metabolic versatility and redundancy in microbially diverse, dynamic hydrothermal sediments.</title>
        <authorList>
            <person name="Dombrowski N."/>
            <person name="Teske A."/>
            <person name="Baker B.J."/>
        </authorList>
    </citation>
    <scope>NUCLEOTIDE SEQUENCE [LARGE SCALE GENOMIC DNA]</scope>
    <source>
        <strain evidence="1">B36_G15</strain>
    </source>
</reference>
<dbReference type="AlphaFoldDB" id="A0A660SH60"/>